<dbReference type="Pfam" id="PF00266">
    <property type="entry name" value="Aminotran_5"/>
    <property type="match status" value="1"/>
</dbReference>
<feature type="domain" description="Aminotransferase class V" evidence="1">
    <location>
        <begin position="18"/>
        <end position="365"/>
    </location>
</feature>
<dbReference type="InterPro" id="IPR015424">
    <property type="entry name" value="PyrdxlP-dep_Trfase"/>
</dbReference>
<organism evidence="2">
    <name type="scientific">freshwater metagenome</name>
    <dbReference type="NCBI Taxonomy" id="449393"/>
    <lineage>
        <taxon>unclassified sequences</taxon>
        <taxon>metagenomes</taxon>
        <taxon>ecological metagenomes</taxon>
    </lineage>
</organism>
<dbReference type="PANTHER" id="PTHR43586">
    <property type="entry name" value="CYSTEINE DESULFURASE"/>
    <property type="match status" value="1"/>
</dbReference>
<evidence type="ECO:0000259" key="1">
    <source>
        <dbReference type="Pfam" id="PF00266"/>
    </source>
</evidence>
<gene>
    <name evidence="2" type="ORF">UFOPK1811_01088</name>
</gene>
<reference evidence="2" key="1">
    <citation type="submission" date="2020-05" db="EMBL/GenBank/DDBJ databases">
        <authorList>
            <person name="Chiriac C."/>
            <person name="Salcher M."/>
            <person name="Ghai R."/>
            <person name="Kavagutti S V."/>
        </authorList>
    </citation>
    <scope>NUCLEOTIDE SEQUENCE</scope>
</reference>
<dbReference type="Gene3D" id="3.90.1150.10">
    <property type="entry name" value="Aspartate Aminotransferase, domain 1"/>
    <property type="match status" value="1"/>
</dbReference>
<dbReference type="PANTHER" id="PTHR43586:SF15">
    <property type="entry name" value="BLR3095 PROTEIN"/>
    <property type="match status" value="1"/>
</dbReference>
<protein>
    <submittedName>
        <fullName evidence="2">Unannotated protein</fullName>
    </submittedName>
</protein>
<dbReference type="SUPFAM" id="SSF53383">
    <property type="entry name" value="PLP-dependent transferases"/>
    <property type="match status" value="1"/>
</dbReference>
<proteinExistence type="predicted"/>
<dbReference type="InterPro" id="IPR000192">
    <property type="entry name" value="Aminotrans_V_dom"/>
</dbReference>
<dbReference type="EMBL" id="CAEZUJ010000052">
    <property type="protein sequence ID" value="CAB4605350.1"/>
    <property type="molecule type" value="Genomic_DNA"/>
</dbReference>
<dbReference type="Gene3D" id="3.40.640.10">
    <property type="entry name" value="Type I PLP-dependent aspartate aminotransferase-like (Major domain)"/>
    <property type="match status" value="1"/>
</dbReference>
<name>A0A6J6GY93_9ZZZZ</name>
<dbReference type="AlphaFoldDB" id="A0A6J6GY93"/>
<accession>A0A6J6GY93</accession>
<dbReference type="InterPro" id="IPR015422">
    <property type="entry name" value="PyrdxlP-dep_Trfase_small"/>
</dbReference>
<sequence>MLSPESRISDFPSMANRVYLNTAAEGIPPKAVLDAFKKYGEDKLIGMDGRLLHQEQWDQARSKIGQFMGLESRDIGICSCSSEAYNLAYLALQLKSGDEVIINDLDFPAGATPWMSNSSQATVKVWRSREGVLDVADLAKLLTPKTKLVNTSLVSFYNGFRINVTEVSEVIRKNSNAMLAVDVTQALARIPLDVKKADLIISSTHKWLLASHGGGLIGVSPERADEWNVPAGGWFNVENAFDDSRFEKVINKKGADSFMVGMPNYPAIYAINAALGYISGIGVQEIDAHCKKLVEQCRNGVSELPVELLGPANPVLPSGIIAFKHSKYEEINNTLHDAGIHAMSNAGRIRVSIHGYNNEDDVNRFLEVLRKVVTTNVG</sequence>
<dbReference type="InterPro" id="IPR015421">
    <property type="entry name" value="PyrdxlP-dep_Trfase_major"/>
</dbReference>
<evidence type="ECO:0000313" key="2">
    <source>
        <dbReference type="EMBL" id="CAB4605350.1"/>
    </source>
</evidence>